<dbReference type="EMBL" id="BMXR01000008">
    <property type="protein sequence ID" value="GGX63339.1"/>
    <property type="molecule type" value="Genomic_DNA"/>
</dbReference>
<dbReference type="AlphaFoldDB" id="A0A918NFK0"/>
<reference evidence="1" key="1">
    <citation type="journal article" date="2014" name="Int. J. Syst. Evol. Microbiol.">
        <title>Complete genome sequence of Corynebacterium casei LMG S-19264T (=DSM 44701T), isolated from a smear-ripened cheese.</title>
        <authorList>
            <consortium name="US DOE Joint Genome Institute (JGI-PGF)"/>
            <person name="Walter F."/>
            <person name="Albersmeier A."/>
            <person name="Kalinowski J."/>
            <person name="Ruckert C."/>
        </authorList>
    </citation>
    <scope>NUCLEOTIDE SEQUENCE</scope>
    <source>
        <strain evidence="1">KCTC 22169</strain>
    </source>
</reference>
<evidence type="ECO:0000313" key="1">
    <source>
        <dbReference type="EMBL" id="GGX63339.1"/>
    </source>
</evidence>
<gene>
    <name evidence="1" type="ORF">GCM10007392_34040</name>
</gene>
<proteinExistence type="predicted"/>
<accession>A0A918NFK0</accession>
<keyword evidence="2" id="KW-1185">Reference proteome</keyword>
<name>A0A918NFK0_9GAMM</name>
<evidence type="ECO:0000313" key="2">
    <source>
        <dbReference type="Proteomes" id="UP000626148"/>
    </source>
</evidence>
<dbReference type="Proteomes" id="UP000626148">
    <property type="component" value="Unassembled WGS sequence"/>
</dbReference>
<comment type="caution">
    <text evidence="1">The sequence shown here is derived from an EMBL/GenBank/DDBJ whole genome shotgun (WGS) entry which is preliminary data.</text>
</comment>
<organism evidence="1 2">
    <name type="scientific">Saccharospirillum salsuginis</name>
    <dbReference type="NCBI Taxonomy" id="418750"/>
    <lineage>
        <taxon>Bacteria</taxon>
        <taxon>Pseudomonadati</taxon>
        <taxon>Pseudomonadota</taxon>
        <taxon>Gammaproteobacteria</taxon>
        <taxon>Oceanospirillales</taxon>
        <taxon>Saccharospirillaceae</taxon>
        <taxon>Saccharospirillum</taxon>
    </lineage>
</organism>
<protein>
    <submittedName>
        <fullName evidence="1">Uncharacterized protein</fullName>
    </submittedName>
</protein>
<sequence>MYLTADDADKTAVRASLQAWFEGDTDAAIQHGQKAGYDLCRGTGAESGWVLWSPASVGQGRALWALNTSAEARGLIVETPHPEHDLDTLPQGVDLVRTLGARALITSGTHRCANTTASQCSGQTRVCTGSLALYPESDMAHTLASRFQAVHEAMAGHYPNDLVVSLHGFGDDGISLSNGTTDPISAGDPVARLALALEQQLPAENITSCNAFPGGTTENRLCGTTNVQGRHLNDSPDACTQAADQASQRFIHMEQSLTIRQNEASAVQAAFEALLSD</sequence>
<reference evidence="1" key="2">
    <citation type="submission" date="2020-09" db="EMBL/GenBank/DDBJ databases">
        <authorList>
            <person name="Sun Q."/>
            <person name="Kim S."/>
        </authorList>
    </citation>
    <scope>NUCLEOTIDE SEQUENCE</scope>
    <source>
        <strain evidence="1">KCTC 22169</strain>
    </source>
</reference>